<keyword evidence="6" id="KW-0406">Ion transport</keyword>
<keyword evidence="5 12" id="KW-0732">Signal</keyword>
<dbReference type="Proteomes" id="UP000653472">
    <property type="component" value="Unassembled WGS sequence"/>
</dbReference>
<evidence type="ECO:0000313" key="14">
    <source>
        <dbReference type="EMBL" id="NKF23096.1"/>
    </source>
</evidence>
<dbReference type="InterPro" id="IPR036737">
    <property type="entry name" value="OmpA-like_sf"/>
</dbReference>
<evidence type="ECO:0000256" key="4">
    <source>
        <dbReference type="ARBA" id="ARBA00022692"/>
    </source>
</evidence>
<evidence type="ECO:0000256" key="9">
    <source>
        <dbReference type="ARBA" id="ARBA00023237"/>
    </source>
</evidence>
<keyword evidence="3" id="KW-1134">Transmembrane beta strand</keyword>
<evidence type="ECO:0000256" key="5">
    <source>
        <dbReference type="ARBA" id="ARBA00022729"/>
    </source>
</evidence>
<keyword evidence="7" id="KW-0626">Porin</keyword>
<dbReference type="SUPFAM" id="SSF103088">
    <property type="entry name" value="OmpA-like"/>
    <property type="match status" value="1"/>
</dbReference>
<dbReference type="GO" id="GO:0009279">
    <property type="term" value="C:cell outer membrane"/>
    <property type="evidence" value="ECO:0007669"/>
    <property type="project" value="UniProtKB-SubCell"/>
</dbReference>
<keyword evidence="8 10" id="KW-0472">Membrane</keyword>
<evidence type="ECO:0000256" key="8">
    <source>
        <dbReference type="ARBA" id="ARBA00023136"/>
    </source>
</evidence>
<dbReference type="InterPro" id="IPR006664">
    <property type="entry name" value="OMP_bac"/>
</dbReference>
<evidence type="ECO:0000256" key="1">
    <source>
        <dbReference type="ARBA" id="ARBA00004571"/>
    </source>
</evidence>
<dbReference type="SUPFAM" id="SSF56925">
    <property type="entry name" value="OMPA-like"/>
    <property type="match status" value="1"/>
</dbReference>
<feature type="region of interest" description="Disordered" evidence="11">
    <location>
        <begin position="390"/>
        <end position="417"/>
    </location>
</feature>
<evidence type="ECO:0000313" key="15">
    <source>
        <dbReference type="Proteomes" id="UP000653472"/>
    </source>
</evidence>
<dbReference type="PANTHER" id="PTHR30329">
    <property type="entry name" value="STATOR ELEMENT OF FLAGELLAR MOTOR COMPLEX"/>
    <property type="match status" value="1"/>
</dbReference>
<evidence type="ECO:0000256" key="3">
    <source>
        <dbReference type="ARBA" id="ARBA00022452"/>
    </source>
</evidence>
<keyword evidence="4" id="KW-0812">Transmembrane</keyword>
<dbReference type="GO" id="GO:0006811">
    <property type="term" value="P:monoatomic ion transport"/>
    <property type="evidence" value="ECO:0007669"/>
    <property type="project" value="UniProtKB-KW"/>
</dbReference>
<keyword evidence="2" id="KW-0813">Transport</keyword>
<reference evidence="14" key="1">
    <citation type="submission" date="2020-03" db="EMBL/GenBank/DDBJ databases">
        <title>Solimonas marina sp. nov., isolated from deep seawater of the Pacific Ocean.</title>
        <authorList>
            <person name="Liu X."/>
            <person name="Lai Q."/>
            <person name="Sun F."/>
            <person name="Gai Y."/>
            <person name="Li G."/>
            <person name="Shao Z."/>
        </authorList>
    </citation>
    <scope>NUCLEOTIDE SEQUENCE</scope>
    <source>
        <strain evidence="14">C16B3</strain>
    </source>
</reference>
<keyword evidence="9" id="KW-0998">Cell outer membrane</keyword>
<dbReference type="InterPro" id="IPR028974">
    <property type="entry name" value="TSP_type-3_rpt"/>
</dbReference>
<evidence type="ECO:0000259" key="13">
    <source>
        <dbReference type="PROSITE" id="PS51123"/>
    </source>
</evidence>
<dbReference type="Pfam" id="PF00691">
    <property type="entry name" value="OmpA"/>
    <property type="match status" value="1"/>
</dbReference>
<comment type="caution">
    <text evidence="14">The sequence shown here is derived from an EMBL/GenBank/DDBJ whole genome shotgun (WGS) entry which is preliminary data.</text>
</comment>
<dbReference type="InterPro" id="IPR050330">
    <property type="entry name" value="Bact_OuterMem_StrucFunc"/>
</dbReference>
<dbReference type="Gene3D" id="2.40.160.20">
    <property type="match status" value="1"/>
</dbReference>
<evidence type="ECO:0000256" key="6">
    <source>
        <dbReference type="ARBA" id="ARBA00023065"/>
    </source>
</evidence>
<dbReference type="Pfam" id="PF02412">
    <property type="entry name" value="TSP_3"/>
    <property type="match status" value="2"/>
</dbReference>
<feature type="region of interest" description="Disordered" evidence="11">
    <location>
        <begin position="233"/>
        <end position="284"/>
    </location>
</feature>
<proteinExistence type="predicted"/>
<dbReference type="GO" id="GO:0005509">
    <property type="term" value="F:calcium ion binding"/>
    <property type="evidence" value="ECO:0007669"/>
    <property type="project" value="InterPro"/>
</dbReference>
<dbReference type="AlphaFoldDB" id="A0A969W9A1"/>
<feature type="chain" id="PRO_5036764314" evidence="12">
    <location>
        <begin position="29"/>
        <end position="417"/>
    </location>
</feature>
<comment type="subcellular location">
    <subcellularLocation>
        <location evidence="1">Cell outer membrane</location>
        <topology evidence="1">Multi-pass membrane protein</topology>
    </subcellularLocation>
</comment>
<evidence type="ECO:0000256" key="10">
    <source>
        <dbReference type="PROSITE-ProRule" id="PRU00473"/>
    </source>
</evidence>
<name>A0A969W9A1_9GAMM</name>
<feature type="compositionally biased region" description="Basic and acidic residues" evidence="11">
    <location>
        <begin position="401"/>
        <end position="411"/>
    </location>
</feature>
<dbReference type="PANTHER" id="PTHR30329:SF21">
    <property type="entry name" value="LIPOPROTEIN YIAD-RELATED"/>
    <property type="match status" value="1"/>
</dbReference>
<dbReference type="GO" id="GO:0046930">
    <property type="term" value="C:pore complex"/>
    <property type="evidence" value="ECO:0007669"/>
    <property type="project" value="UniProtKB-KW"/>
</dbReference>
<protein>
    <submittedName>
        <fullName evidence="14">OmpA family protein</fullName>
    </submittedName>
</protein>
<evidence type="ECO:0000256" key="12">
    <source>
        <dbReference type="SAM" id="SignalP"/>
    </source>
</evidence>
<dbReference type="InterPro" id="IPR006665">
    <property type="entry name" value="OmpA-like"/>
</dbReference>
<sequence length="417" mass="44360">MRFNGGLAGKGACVLAFGALLWAGTAAAVTSDDYDDIPYVGAGYLYEIPDPTRHSDDGQGAQVQFGLPLSQYGYPGWSAEATLHRLVRERDIDGKNDYQSGLMFDLVYDFGHQGFGMLGNYRFKPFVLGGLGVVQNDVQGHRNEHFGIDVGGGALLPLGPLSWHGLAARVEARALGQFDPDDTNRNFVIDYRFTVGLQMPLFFLHSSGHSAPPEPAQECPLAVVDPVTGRSDCKVDSDHDGVPDSADLCPDTPSGTPVDGTGCPVSQDGKSAGDEDGDGVPDATDKCPATYHDLAVDANGCMISQTLKVGTVQFDTDTAVLTDAARSVLDSLAQTLKNQENVDVLITGNTDTVGTANYNQALSLQRAESVRQHLIRRGIAAARMKAVGAGDTNPVAPNDTEAGRARNRRVDFTMTVK</sequence>
<accession>A0A969W9A1</accession>
<keyword evidence="15" id="KW-1185">Reference proteome</keyword>
<dbReference type="GO" id="GO:0015288">
    <property type="term" value="F:porin activity"/>
    <property type="evidence" value="ECO:0007669"/>
    <property type="project" value="UniProtKB-KW"/>
</dbReference>
<dbReference type="InterPro" id="IPR003367">
    <property type="entry name" value="Thrombospondin_3-like_rpt"/>
</dbReference>
<evidence type="ECO:0000256" key="7">
    <source>
        <dbReference type="ARBA" id="ARBA00023114"/>
    </source>
</evidence>
<dbReference type="Gene3D" id="3.30.1330.60">
    <property type="entry name" value="OmpA-like domain"/>
    <property type="match status" value="1"/>
</dbReference>
<dbReference type="InterPro" id="IPR011250">
    <property type="entry name" value="OMP/PagP_B-barrel"/>
</dbReference>
<gene>
    <name evidence="14" type="ORF">G7Y82_12285</name>
</gene>
<feature type="domain" description="OmpA-like" evidence="13">
    <location>
        <begin position="301"/>
        <end position="417"/>
    </location>
</feature>
<dbReference type="CDD" id="cd07185">
    <property type="entry name" value="OmpA_C-like"/>
    <property type="match status" value="1"/>
</dbReference>
<dbReference type="EMBL" id="JAAVXB010000006">
    <property type="protein sequence ID" value="NKF23096.1"/>
    <property type="molecule type" value="Genomic_DNA"/>
</dbReference>
<dbReference type="GO" id="GO:0007155">
    <property type="term" value="P:cell adhesion"/>
    <property type="evidence" value="ECO:0007669"/>
    <property type="project" value="InterPro"/>
</dbReference>
<organism evidence="14 15">
    <name type="scientific">Solimonas marina</name>
    <dbReference type="NCBI Taxonomy" id="2714601"/>
    <lineage>
        <taxon>Bacteria</taxon>
        <taxon>Pseudomonadati</taxon>
        <taxon>Pseudomonadota</taxon>
        <taxon>Gammaproteobacteria</taxon>
        <taxon>Nevskiales</taxon>
        <taxon>Nevskiaceae</taxon>
        <taxon>Solimonas</taxon>
    </lineage>
</organism>
<evidence type="ECO:0000256" key="11">
    <source>
        <dbReference type="SAM" id="MobiDB-lite"/>
    </source>
</evidence>
<dbReference type="PROSITE" id="PS51123">
    <property type="entry name" value="OMPA_2"/>
    <property type="match status" value="1"/>
</dbReference>
<dbReference type="PRINTS" id="PR01021">
    <property type="entry name" value="OMPADOMAIN"/>
</dbReference>
<dbReference type="SUPFAM" id="SSF103647">
    <property type="entry name" value="TSP type-3 repeat"/>
    <property type="match status" value="1"/>
</dbReference>
<feature type="compositionally biased region" description="Basic and acidic residues" evidence="11">
    <location>
        <begin position="233"/>
        <end position="242"/>
    </location>
</feature>
<evidence type="ECO:0000256" key="2">
    <source>
        <dbReference type="ARBA" id="ARBA00022448"/>
    </source>
</evidence>
<dbReference type="RefSeq" id="WP_168148420.1">
    <property type="nucleotide sequence ID" value="NZ_JAAVXB010000006.1"/>
</dbReference>
<feature type="signal peptide" evidence="12">
    <location>
        <begin position="1"/>
        <end position="28"/>
    </location>
</feature>